<protein>
    <recommendedName>
        <fullName evidence="7">Glycerol dehydrogenase</fullName>
        <ecNumber evidence="6">1.1.1.6</ecNumber>
    </recommendedName>
</protein>
<dbReference type="SUPFAM" id="SSF56796">
    <property type="entry name" value="Dehydroquinate synthase-like"/>
    <property type="match status" value="1"/>
</dbReference>
<feature type="binding site" evidence="11">
    <location>
        <begin position="112"/>
        <end position="115"/>
    </location>
    <ligand>
        <name>NAD(+)</name>
        <dbReference type="ChEBI" id="CHEBI:57540"/>
    </ligand>
</feature>
<evidence type="ECO:0000256" key="7">
    <source>
        <dbReference type="ARBA" id="ARBA00040132"/>
    </source>
</evidence>
<feature type="domain" description="Alcohol dehydrogenase iron-type/glycerol dehydrogenase GldA" evidence="12">
    <location>
        <begin position="8"/>
        <end position="150"/>
    </location>
</feature>
<evidence type="ECO:0000256" key="5">
    <source>
        <dbReference type="ARBA" id="ARBA00037918"/>
    </source>
</evidence>
<evidence type="ECO:0000256" key="4">
    <source>
        <dbReference type="ARBA" id="ARBA00023027"/>
    </source>
</evidence>
<dbReference type="Gene3D" id="1.20.1090.10">
    <property type="entry name" value="Dehydroquinate synthase-like - alpha domain"/>
    <property type="match status" value="1"/>
</dbReference>
<evidence type="ECO:0000259" key="12">
    <source>
        <dbReference type="Pfam" id="PF00465"/>
    </source>
</evidence>
<keyword evidence="3" id="KW-0560">Oxidoreductase</keyword>
<dbReference type="Proteomes" id="UP000008952">
    <property type="component" value="Unassembled WGS sequence"/>
</dbReference>
<dbReference type="Pfam" id="PF00465">
    <property type="entry name" value="Fe-ADH"/>
    <property type="match status" value="1"/>
</dbReference>
<feature type="binding site" evidence="11">
    <location>
        <position position="121"/>
    </location>
    <ligand>
        <name>NAD(+)</name>
        <dbReference type="ChEBI" id="CHEBI:57540"/>
    </ligand>
</feature>
<evidence type="ECO:0000313" key="13">
    <source>
        <dbReference type="EMBL" id="EJF91568.1"/>
    </source>
</evidence>
<feature type="binding site" evidence="9">
    <location>
        <position position="167"/>
    </location>
    <ligand>
        <name>glycerol</name>
        <dbReference type="ChEBI" id="CHEBI:17754"/>
    </ligand>
</feature>
<comment type="catalytic activity">
    <reaction evidence="8">
        <text>glycerol + NAD(+) = dihydroxyacetone + NADH + H(+)</text>
        <dbReference type="Rhea" id="RHEA:13769"/>
        <dbReference type="ChEBI" id="CHEBI:15378"/>
        <dbReference type="ChEBI" id="CHEBI:16016"/>
        <dbReference type="ChEBI" id="CHEBI:17754"/>
        <dbReference type="ChEBI" id="CHEBI:57540"/>
        <dbReference type="ChEBI" id="CHEBI:57945"/>
        <dbReference type="EC" id="1.1.1.6"/>
    </reaction>
</comment>
<dbReference type="Gene3D" id="3.40.50.1970">
    <property type="match status" value="1"/>
</dbReference>
<evidence type="ECO:0000256" key="10">
    <source>
        <dbReference type="PIRSR" id="PIRSR000112-2"/>
    </source>
</evidence>
<dbReference type="InterPro" id="IPR001670">
    <property type="entry name" value="ADH_Fe/GldA"/>
</dbReference>
<dbReference type="PIRSF" id="PIRSF000112">
    <property type="entry name" value="Glycerol_dehydrogenase"/>
    <property type="match status" value="1"/>
</dbReference>
<dbReference type="PATRIC" id="fig|1094558.3.peg.296"/>
<keyword evidence="2 9" id="KW-0479">Metal-binding</keyword>
<feature type="binding site" evidence="9">
    <location>
        <position position="250"/>
    </location>
    <ligand>
        <name>glycerol</name>
        <dbReference type="ChEBI" id="CHEBI:17754"/>
    </ligand>
</feature>
<comment type="similarity">
    <text evidence="1">Belongs to the iron-containing alcohol dehydrogenase family.</text>
</comment>
<dbReference type="PROSITE" id="PS00913">
    <property type="entry name" value="ADH_IRON_1"/>
    <property type="match status" value="1"/>
</dbReference>
<dbReference type="RefSeq" id="WP_008037705.1">
    <property type="nucleotide sequence ID" value="NZ_JH725147.1"/>
</dbReference>
<evidence type="ECO:0000256" key="11">
    <source>
        <dbReference type="PIRSR" id="PIRSR000112-3"/>
    </source>
</evidence>
<feature type="binding site" evidence="9">
    <location>
        <position position="267"/>
    </location>
    <ligand>
        <name>glycerol</name>
        <dbReference type="ChEBI" id="CHEBI:17754"/>
    </ligand>
</feature>
<feature type="binding site" evidence="10">
    <location>
        <position position="117"/>
    </location>
    <ligand>
        <name>glycerol</name>
        <dbReference type="ChEBI" id="CHEBI:17754"/>
    </ligand>
</feature>
<evidence type="ECO:0000256" key="1">
    <source>
        <dbReference type="ARBA" id="ARBA00007358"/>
    </source>
</evidence>
<dbReference type="AlphaFoldDB" id="J0ZS60"/>
<dbReference type="GO" id="GO:0008888">
    <property type="term" value="F:glycerol dehydrogenase (NAD+) activity"/>
    <property type="evidence" value="ECO:0007669"/>
    <property type="project" value="UniProtKB-EC"/>
</dbReference>
<dbReference type="PANTHER" id="PTHR43616">
    <property type="entry name" value="GLYCEROL DEHYDROGENASE"/>
    <property type="match status" value="1"/>
</dbReference>
<feature type="binding site" evidence="11">
    <location>
        <position position="123"/>
    </location>
    <ligand>
        <name>NAD(+)</name>
        <dbReference type="ChEBI" id="CHEBI:57540"/>
    </ligand>
</feature>
<evidence type="ECO:0000313" key="14">
    <source>
        <dbReference type="Proteomes" id="UP000008952"/>
    </source>
</evidence>
<dbReference type="GO" id="GO:0046872">
    <property type="term" value="F:metal ion binding"/>
    <property type="evidence" value="ECO:0007669"/>
    <property type="project" value="UniProtKB-KW"/>
</dbReference>
<dbReference type="GO" id="GO:0005829">
    <property type="term" value="C:cytosol"/>
    <property type="evidence" value="ECO:0007669"/>
    <property type="project" value="TreeGrafter"/>
</dbReference>
<sequence>MITTTIFPSRYIQGPHAWSLLGEELARFGKKVLLLQDPFVTQQYCTNVQNGLGDKVEAIIENFKGECSDEEINRLAKNEGINVVAGIGGGKTLDTAKAVAYTLKVPVVIAPTLASSDAPCSALSVIYTCKGEFDRYLFLPKNPDLVLVDTQVIAKAPVRFLASGMGDALATWFEAEACRVSHASNMTGRLGSNAAYGLARMCFDTLLDYGELAYQSCAAGILTPALEKIIEANTLLSGVGFESGGLAACHAIHNGLTTLPETHHYWHGEKVTIGVLASLILTDKDADMIATIYDFCEAIHLPTTLAGIGLGDVSDEALMSAAKAATVEGETIHNESGNITAEDVFNALRAADALGKARKS</sequence>
<evidence type="ECO:0000256" key="3">
    <source>
        <dbReference type="ARBA" id="ARBA00023002"/>
    </source>
</evidence>
<evidence type="ECO:0000256" key="9">
    <source>
        <dbReference type="PIRSR" id="PIRSR000112-1"/>
    </source>
</evidence>
<dbReference type="HOGENOM" id="CLU_044754_1_0_5"/>
<evidence type="ECO:0000256" key="8">
    <source>
        <dbReference type="ARBA" id="ARBA00049006"/>
    </source>
</evidence>
<feature type="binding site" evidence="11">
    <location>
        <position position="127"/>
    </location>
    <ligand>
        <name>NAD(+)</name>
        <dbReference type="ChEBI" id="CHEBI:57540"/>
    </ligand>
</feature>
<dbReference type="STRING" id="1094558.ME5_00263"/>
<evidence type="ECO:0000256" key="2">
    <source>
        <dbReference type="ARBA" id="ARBA00022723"/>
    </source>
</evidence>
<accession>J0ZS60</accession>
<proteinExistence type="inferred from homology"/>
<dbReference type="InterPro" id="IPR018211">
    <property type="entry name" value="ADH_Fe_CS"/>
</dbReference>
<keyword evidence="14" id="KW-1185">Reference proteome</keyword>
<dbReference type="InterPro" id="IPR016205">
    <property type="entry name" value="Glycerol_DH"/>
</dbReference>
<organism evidence="13 14">
    <name type="scientific">Bartonella tamiae Th239</name>
    <dbReference type="NCBI Taxonomy" id="1094558"/>
    <lineage>
        <taxon>Bacteria</taxon>
        <taxon>Pseudomonadati</taxon>
        <taxon>Pseudomonadota</taxon>
        <taxon>Alphaproteobacteria</taxon>
        <taxon>Hyphomicrobiales</taxon>
        <taxon>Bartonellaceae</taxon>
        <taxon>Bartonella</taxon>
    </lineage>
</organism>
<dbReference type="OrthoDB" id="5198708at2"/>
<reference evidence="13 14" key="1">
    <citation type="submission" date="2012-03" db="EMBL/GenBank/DDBJ databases">
        <title>The Genome Sequence of Bartonella tamiae Th239.</title>
        <authorList>
            <consortium name="The Broad Institute Genome Sequencing Platform"/>
            <consortium name="The Broad Institute Genome Sequencing Center for Infectious Disease"/>
            <person name="Feldgarden M."/>
            <person name="Kirby J."/>
            <person name="Kosoy M."/>
            <person name="Birtles R."/>
            <person name="Probert W.S."/>
            <person name="Chiaraviglio L."/>
            <person name="Young S.K."/>
            <person name="Zeng Q."/>
            <person name="Gargeya S."/>
            <person name="Fitzgerald M."/>
            <person name="Haas B."/>
            <person name="Abouelleil A."/>
            <person name="Alvarado L."/>
            <person name="Arachchi H.M."/>
            <person name="Berlin A."/>
            <person name="Chapman S.B."/>
            <person name="Gearin G."/>
            <person name="Goldberg J."/>
            <person name="Griggs A."/>
            <person name="Gujja S."/>
            <person name="Hansen M."/>
            <person name="Heiman D."/>
            <person name="Howarth C."/>
            <person name="Larimer J."/>
            <person name="Lui A."/>
            <person name="MacDonald P.J.P."/>
            <person name="McCowen C."/>
            <person name="Montmayeur A."/>
            <person name="Murphy C."/>
            <person name="Neiman D."/>
            <person name="Pearson M."/>
            <person name="Priest M."/>
            <person name="Roberts A."/>
            <person name="Saif S."/>
            <person name="Shea T."/>
            <person name="Sisk P."/>
            <person name="Stolte C."/>
            <person name="Sykes S."/>
            <person name="Wortman J."/>
            <person name="Nusbaum C."/>
            <person name="Birren B."/>
        </authorList>
    </citation>
    <scope>NUCLEOTIDE SEQUENCE [LARGE SCALE GENOMIC DNA]</scope>
    <source>
        <strain evidence="13 14">Th239</strain>
    </source>
</reference>
<dbReference type="PANTHER" id="PTHR43616:SF5">
    <property type="entry name" value="GLYCEROL DEHYDROGENASE 1"/>
    <property type="match status" value="1"/>
</dbReference>
<comment type="pathway">
    <text evidence="5">Polyol metabolism; glycerol fermentation; glycerone phosphate from glycerol (oxidative route): step 1/2.</text>
</comment>
<name>J0ZS60_9HYPH</name>
<dbReference type="PROSITE" id="PS00060">
    <property type="entry name" value="ADH_IRON_2"/>
    <property type="match status" value="1"/>
</dbReference>
<feature type="binding site" evidence="11">
    <location>
        <begin position="90"/>
        <end position="94"/>
    </location>
    <ligand>
        <name>NAD(+)</name>
        <dbReference type="ChEBI" id="CHEBI:57540"/>
    </ligand>
</feature>
<dbReference type="CDD" id="cd08170">
    <property type="entry name" value="GlyDH"/>
    <property type="match status" value="1"/>
</dbReference>
<evidence type="ECO:0000256" key="6">
    <source>
        <dbReference type="ARBA" id="ARBA00039147"/>
    </source>
</evidence>
<dbReference type="NCBIfam" id="NF006941">
    <property type="entry name" value="PRK09423.1"/>
    <property type="match status" value="1"/>
</dbReference>
<dbReference type="EC" id="1.1.1.6" evidence="6"/>
<dbReference type="eggNOG" id="COG0371">
    <property type="taxonomic scope" value="Bacteria"/>
</dbReference>
<keyword evidence="4 11" id="KW-0520">NAD</keyword>
<comment type="caution">
    <text evidence="13">The sequence shown here is derived from an EMBL/GenBank/DDBJ whole genome shotgun (WGS) entry which is preliminary data.</text>
</comment>
<gene>
    <name evidence="13" type="ORF">ME5_00263</name>
</gene>
<comment type="cofactor">
    <cofactor evidence="9">
        <name>Zn(2+)</name>
        <dbReference type="ChEBI" id="CHEBI:29105"/>
    </cofactor>
    <text evidence="9">Binds 1 zinc ion per subunit.</text>
</comment>
<keyword evidence="9" id="KW-0862">Zinc</keyword>
<dbReference type="EMBL" id="AIMB01000002">
    <property type="protein sequence ID" value="EJF91568.1"/>
    <property type="molecule type" value="Genomic_DNA"/>
</dbReference>